<organism evidence="1">
    <name type="scientific">Arundo donax</name>
    <name type="common">Giant reed</name>
    <name type="synonym">Donax arundinaceus</name>
    <dbReference type="NCBI Taxonomy" id="35708"/>
    <lineage>
        <taxon>Eukaryota</taxon>
        <taxon>Viridiplantae</taxon>
        <taxon>Streptophyta</taxon>
        <taxon>Embryophyta</taxon>
        <taxon>Tracheophyta</taxon>
        <taxon>Spermatophyta</taxon>
        <taxon>Magnoliopsida</taxon>
        <taxon>Liliopsida</taxon>
        <taxon>Poales</taxon>
        <taxon>Poaceae</taxon>
        <taxon>PACMAD clade</taxon>
        <taxon>Arundinoideae</taxon>
        <taxon>Arundineae</taxon>
        <taxon>Arundo</taxon>
    </lineage>
</organism>
<sequence length="24" mass="2787">MKKKWLKIPKGQNSLEKTLATDTK</sequence>
<proteinExistence type="predicted"/>
<dbReference type="EMBL" id="GBRH01256293">
    <property type="protein sequence ID" value="JAD41602.1"/>
    <property type="molecule type" value="Transcribed_RNA"/>
</dbReference>
<accession>A0A0A9A3L2</accession>
<dbReference type="AlphaFoldDB" id="A0A0A9A3L2"/>
<reference evidence="1" key="2">
    <citation type="journal article" date="2015" name="Data Brief">
        <title>Shoot transcriptome of the giant reed, Arundo donax.</title>
        <authorList>
            <person name="Barrero R.A."/>
            <person name="Guerrero F.D."/>
            <person name="Moolhuijzen P."/>
            <person name="Goolsby J.A."/>
            <person name="Tidwell J."/>
            <person name="Bellgard S.E."/>
            <person name="Bellgard M.I."/>
        </authorList>
    </citation>
    <scope>NUCLEOTIDE SEQUENCE</scope>
    <source>
        <tissue evidence="1">Shoot tissue taken approximately 20 cm above the soil surface</tissue>
    </source>
</reference>
<protein>
    <submittedName>
        <fullName evidence="1">Uncharacterized protein</fullName>
    </submittedName>
</protein>
<reference evidence="1" key="1">
    <citation type="submission" date="2014-09" db="EMBL/GenBank/DDBJ databases">
        <authorList>
            <person name="Magalhaes I.L.F."/>
            <person name="Oliveira U."/>
            <person name="Santos F.R."/>
            <person name="Vidigal T.H.D.A."/>
            <person name="Brescovit A.D."/>
            <person name="Santos A.J."/>
        </authorList>
    </citation>
    <scope>NUCLEOTIDE SEQUENCE</scope>
    <source>
        <tissue evidence="1">Shoot tissue taken approximately 20 cm above the soil surface</tissue>
    </source>
</reference>
<evidence type="ECO:0000313" key="1">
    <source>
        <dbReference type="EMBL" id="JAD41602.1"/>
    </source>
</evidence>
<name>A0A0A9A3L2_ARUDO</name>